<dbReference type="RefSeq" id="WP_122148783.1">
    <property type="nucleotide sequence ID" value="NZ_RFFI01000030.1"/>
</dbReference>
<feature type="signal peptide" evidence="1">
    <location>
        <begin position="1"/>
        <end position="32"/>
    </location>
</feature>
<accession>A0A3M2JI34</accession>
<proteinExistence type="predicted"/>
<dbReference type="Proteomes" id="UP000269289">
    <property type="component" value="Unassembled WGS sequence"/>
</dbReference>
<evidence type="ECO:0008006" key="4">
    <source>
        <dbReference type="Google" id="ProtNLM"/>
    </source>
</evidence>
<evidence type="ECO:0000313" key="2">
    <source>
        <dbReference type="EMBL" id="RMI12734.1"/>
    </source>
</evidence>
<dbReference type="EMBL" id="RFFI01000030">
    <property type="protein sequence ID" value="RMI12734.1"/>
    <property type="molecule type" value="Genomic_DNA"/>
</dbReference>
<name>A0A3M2JI34_9CELL</name>
<feature type="chain" id="PRO_5018087171" description="DUF2690 domain-containing protein" evidence="1">
    <location>
        <begin position="33"/>
        <end position="120"/>
    </location>
</feature>
<evidence type="ECO:0000313" key="3">
    <source>
        <dbReference type="Proteomes" id="UP000269289"/>
    </source>
</evidence>
<reference evidence="2 3" key="1">
    <citation type="submission" date="2018-10" db="EMBL/GenBank/DDBJ databases">
        <title>Isolation, diversity and antifungal activity of actinobacteria from wheat.</title>
        <authorList>
            <person name="Han C."/>
        </authorList>
    </citation>
    <scope>NUCLEOTIDE SEQUENCE [LARGE SCALE GENOMIC DNA]</scope>
    <source>
        <strain evidence="2 3">NEAU-YY56</strain>
    </source>
</reference>
<dbReference type="AlphaFoldDB" id="A0A3M2JI34"/>
<sequence>MRNTLKRLLALVPVTALVVGGAVLLDADSAEAFGYNRAVSRACGQNWVNSSGSAMSGSAKTSHYSGSCQDILWAGLNVKGIGISWRKGPGVRDIAQAYAESLADTTGRHKGCESCAVTLS</sequence>
<protein>
    <recommendedName>
        <fullName evidence="4">DUF2690 domain-containing protein</fullName>
    </recommendedName>
</protein>
<keyword evidence="3" id="KW-1185">Reference proteome</keyword>
<gene>
    <name evidence="2" type="ORF">EBM89_07270</name>
</gene>
<evidence type="ECO:0000256" key="1">
    <source>
        <dbReference type="SAM" id="SignalP"/>
    </source>
</evidence>
<organism evidence="2 3">
    <name type="scientific">Cellulomonas triticagri</name>
    <dbReference type="NCBI Taxonomy" id="2483352"/>
    <lineage>
        <taxon>Bacteria</taxon>
        <taxon>Bacillati</taxon>
        <taxon>Actinomycetota</taxon>
        <taxon>Actinomycetes</taxon>
        <taxon>Micrococcales</taxon>
        <taxon>Cellulomonadaceae</taxon>
        <taxon>Cellulomonas</taxon>
    </lineage>
</organism>
<comment type="caution">
    <text evidence="2">The sequence shown here is derived from an EMBL/GenBank/DDBJ whole genome shotgun (WGS) entry which is preliminary data.</text>
</comment>
<keyword evidence="1" id="KW-0732">Signal</keyword>